<evidence type="ECO:0000313" key="2">
    <source>
        <dbReference type="EMBL" id="GFZ08524.1"/>
    </source>
</evidence>
<dbReference type="OrthoDB" id="1495935at2759"/>
<gene>
    <name evidence="2" type="ORF">Acr_20g0003320</name>
</gene>
<protein>
    <submittedName>
        <fullName evidence="2">Uncharacterized protein</fullName>
    </submittedName>
</protein>
<dbReference type="EMBL" id="BJWL01000020">
    <property type="protein sequence ID" value="GFZ08524.1"/>
    <property type="molecule type" value="Genomic_DNA"/>
</dbReference>
<feature type="region of interest" description="Disordered" evidence="1">
    <location>
        <begin position="50"/>
        <end position="73"/>
    </location>
</feature>
<comment type="caution">
    <text evidence="2">The sequence shown here is derived from an EMBL/GenBank/DDBJ whole genome shotgun (WGS) entry which is preliminary data.</text>
</comment>
<sequence length="145" mass="16314">MATQLVSLAGFQPPTCKISMQEAFYGERGSNLSPSKPHISHDQWIENHKSIRDDSRERISKGAEGEKPMEGKLQRRGDKKLVLRRLGIGFLTSSVSYVLKKAKALYYRLCCDTFKHPRMEFEASLVDAYFSVPVVSATTTAPYVV</sequence>
<dbReference type="Proteomes" id="UP000585474">
    <property type="component" value="Unassembled WGS sequence"/>
</dbReference>
<accession>A0A7J0GCM2</accession>
<evidence type="ECO:0000313" key="3">
    <source>
        <dbReference type="Proteomes" id="UP000585474"/>
    </source>
</evidence>
<reference evidence="2 3" key="1">
    <citation type="submission" date="2019-07" db="EMBL/GenBank/DDBJ databases">
        <title>De Novo Assembly of kiwifruit Actinidia rufa.</title>
        <authorList>
            <person name="Sugita-Konishi S."/>
            <person name="Sato K."/>
            <person name="Mori E."/>
            <person name="Abe Y."/>
            <person name="Kisaki G."/>
            <person name="Hamano K."/>
            <person name="Suezawa K."/>
            <person name="Otani M."/>
            <person name="Fukuda T."/>
            <person name="Manabe T."/>
            <person name="Gomi K."/>
            <person name="Tabuchi M."/>
            <person name="Akimitsu K."/>
            <person name="Kataoka I."/>
        </authorList>
    </citation>
    <scope>NUCLEOTIDE SEQUENCE [LARGE SCALE GENOMIC DNA]</scope>
    <source>
        <strain evidence="3">cv. Fuchu</strain>
    </source>
</reference>
<dbReference type="AlphaFoldDB" id="A0A7J0GCM2"/>
<name>A0A7J0GCM2_9ERIC</name>
<keyword evidence="3" id="KW-1185">Reference proteome</keyword>
<organism evidence="2 3">
    <name type="scientific">Actinidia rufa</name>
    <dbReference type="NCBI Taxonomy" id="165716"/>
    <lineage>
        <taxon>Eukaryota</taxon>
        <taxon>Viridiplantae</taxon>
        <taxon>Streptophyta</taxon>
        <taxon>Embryophyta</taxon>
        <taxon>Tracheophyta</taxon>
        <taxon>Spermatophyta</taxon>
        <taxon>Magnoliopsida</taxon>
        <taxon>eudicotyledons</taxon>
        <taxon>Gunneridae</taxon>
        <taxon>Pentapetalae</taxon>
        <taxon>asterids</taxon>
        <taxon>Ericales</taxon>
        <taxon>Actinidiaceae</taxon>
        <taxon>Actinidia</taxon>
    </lineage>
</organism>
<evidence type="ECO:0000256" key="1">
    <source>
        <dbReference type="SAM" id="MobiDB-lite"/>
    </source>
</evidence>
<proteinExistence type="predicted"/>